<dbReference type="SMART" id="SM01086">
    <property type="entry name" value="ClpB_D2-small"/>
    <property type="match status" value="1"/>
</dbReference>
<feature type="compositionally biased region" description="Basic and acidic residues" evidence="3">
    <location>
        <begin position="144"/>
        <end position="157"/>
    </location>
</feature>
<dbReference type="Pfam" id="PF10431">
    <property type="entry name" value="ClpB_D2-small"/>
    <property type="match status" value="1"/>
</dbReference>
<dbReference type="InterPro" id="IPR050052">
    <property type="entry name" value="ATP-dep_Clp_protease_ClpX"/>
</dbReference>
<dbReference type="InterPro" id="IPR019489">
    <property type="entry name" value="Clp_ATPase_C"/>
</dbReference>
<dbReference type="InterPro" id="IPR027417">
    <property type="entry name" value="P-loop_NTPase"/>
</dbReference>
<feature type="compositionally biased region" description="Polar residues" evidence="3">
    <location>
        <begin position="57"/>
        <end position="67"/>
    </location>
</feature>
<organism evidence="6 7">
    <name type="scientific">Diaporthe eres</name>
    <name type="common">Phomopsis oblonga</name>
    <dbReference type="NCBI Taxonomy" id="83184"/>
    <lineage>
        <taxon>Eukaryota</taxon>
        <taxon>Fungi</taxon>
        <taxon>Dikarya</taxon>
        <taxon>Ascomycota</taxon>
        <taxon>Pezizomycotina</taxon>
        <taxon>Sordariomycetes</taxon>
        <taxon>Sordariomycetidae</taxon>
        <taxon>Diaporthales</taxon>
        <taxon>Diaporthaceae</taxon>
        <taxon>Diaporthe</taxon>
        <taxon>Diaporthe eres species complex</taxon>
    </lineage>
</organism>
<keyword evidence="2 6" id="KW-0067">ATP-binding</keyword>
<dbReference type="SUPFAM" id="SSF52540">
    <property type="entry name" value="P-loop containing nucleoside triphosphate hydrolases"/>
    <property type="match status" value="1"/>
</dbReference>
<proteinExistence type="predicted"/>
<dbReference type="Proteomes" id="UP001430848">
    <property type="component" value="Unassembled WGS sequence"/>
</dbReference>
<keyword evidence="7" id="KW-1185">Reference proteome</keyword>
<evidence type="ECO:0000256" key="1">
    <source>
        <dbReference type="ARBA" id="ARBA00022741"/>
    </source>
</evidence>
<dbReference type="InterPro" id="IPR003959">
    <property type="entry name" value="ATPase_AAA_core"/>
</dbReference>
<reference evidence="6 7" key="1">
    <citation type="submission" date="2024-02" db="EMBL/GenBank/DDBJ databases">
        <title>De novo assembly and annotation of 12 fungi associated with fruit tree decline syndrome in Ontario, Canada.</title>
        <authorList>
            <person name="Sulman M."/>
            <person name="Ellouze W."/>
            <person name="Ilyukhin E."/>
        </authorList>
    </citation>
    <scope>NUCLEOTIDE SEQUENCE [LARGE SCALE GENOMIC DNA]</scope>
    <source>
        <strain evidence="6 7">M169</strain>
    </source>
</reference>
<feature type="domain" description="AAA+ ATPase" evidence="4">
    <location>
        <begin position="205"/>
        <end position="381"/>
    </location>
</feature>
<evidence type="ECO:0000256" key="2">
    <source>
        <dbReference type="ARBA" id="ARBA00022840"/>
    </source>
</evidence>
<sequence>MAASRPSRLHLLPLSHARRKAPGANPSHPQAPLQCSVSGYRAFSVSTPFRSARRPHSFNSGFTSSYDPTDLPDRGPMFANPTFGVPQFYPRDLKSRVDEYVVGQERAKKTICSAIFNHYQNLRRRRHDQDQDNKHREKLQRQNRTRERDRLEPYRDPHPVEDEFPGHYESIHQSHQVTDADAAANAAADFYIPEDPTIPHHTRIDKSNLLLIGPTGVGKTYILETLSKKLNVPFTISDCNSFTQAGYIGQDVESCIERLLIESGYDTRATENGIVVLDEFDKIARRETSNGRDVGGEGVQQALLKLVEGTKVTINVKDNKSPRSAAPITSNYGSGSSGLAPPTPPTSGRTDQFTIDTRNILFVFCGAFVGLERHILARVSKPSLGFGAEIGEGRSSKKGNKTVLPRGMYSHLPHQPLAASADEPGSTNFTPMDLTTPDDLQAFGFIPELIGRLHNIIALSPLSQDELFRILTVPRNGLVAQYRALFETYPSKLYFTNRALLAIAERALENGTGARGLKMEMERVLAEPMYEAPVQHVLITEACVRGREKAGYWGRDGWLEVERRIRAEDQPQEVDEAAVSTFEQYREAGQSGE</sequence>
<feature type="region of interest" description="Disordered" evidence="3">
    <location>
        <begin position="53"/>
        <end position="73"/>
    </location>
</feature>
<protein>
    <submittedName>
        <fullName evidence="6">ATP-binding protein</fullName>
    </submittedName>
</protein>
<evidence type="ECO:0000313" key="7">
    <source>
        <dbReference type="Proteomes" id="UP001430848"/>
    </source>
</evidence>
<evidence type="ECO:0000313" key="6">
    <source>
        <dbReference type="EMBL" id="KAK7722089.1"/>
    </source>
</evidence>
<keyword evidence="1" id="KW-0547">Nucleotide-binding</keyword>
<name>A0ABR1P0B0_DIAER</name>
<gene>
    <name evidence="6" type="primary">MCX1</name>
    <name evidence="6" type="ORF">SLS63_009231</name>
</gene>
<comment type="caution">
    <text evidence="6">The sequence shown here is derived from an EMBL/GenBank/DDBJ whole genome shotgun (WGS) entry which is preliminary data.</text>
</comment>
<feature type="region of interest" description="Disordered" evidence="3">
    <location>
        <begin position="123"/>
        <end position="157"/>
    </location>
</feature>
<dbReference type="Pfam" id="PF07724">
    <property type="entry name" value="AAA_2"/>
    <property type="match status" value="1"/>
</dbReference>
<dbReference type="SMART" id="SM00382">
    <property type="entry name" value="AAA"/>
    <property type="match status" value="1"/>
</dbReference>
<evidence type="ECO:0000259" key="4">
    <source>
        <dbReference type="SMART" id="SM00382"/>
    </source>
</evidence>
<dbReference type="Gene3D" id="3.40.50.300">
    <property type="entry name" value="P-loop containing nucleotide triphosphate hydrolases"/>
    <property type="match status" value="1"/>
</dbReference>
<accession>A0ABR1P0B0</accession>
<feature type="region of interest" description="Disordered" evidence="3">
    <location>
        <begin position="318"/>
        <end position="352"/>
    </location>
</feature>
<dbReference type="PANTHER" id="PTHR48102:SF7">
    <property type="entry name" value="ATP-DEPENDENT CLP PROTEASE ATP-BINDING SUBUNIT CLPX-LIKE, MITOCHONDRIAL"/>
    <property type="match status" value="1"/>
</dbReference>
<dbReference type="EMBL" id="JAKNSF020000066">
    <property type="protein sequence ID" value="KAK7722089.1"/>
    <property type="molecule type" value="Genomic_DNA"/>
</dbReference>
<dbReference type="Gene3D" id="1.10.8.60">
    <property type="match status" value="1"/>
</dbReference>
<dbReference type="InterPro" id="IPR003593">
    <property type="entry name" value="AAA+_ATPase"/>
</dbReference>
<dbReference type="PANTHER" id="PTHR48102">
    <property type="entry name" value="ATP-DEPENDENT CLP PROTEASE ATP-BINDING SUBUNIT CLPX-LIKE, MITOCHONDRIAL-RELATED"/>
    <property type="match status" value="1"/>
</dbReference>
<evidence type="ECO:0000259" key="5">
    <source>
        <dbReference type="SMART" id="SM01086"/>
    </source>
</evidence>
<evidence type="ECO:0000256" key="3">
    <source>
        <dbReference type="SAM" id="MobiDB-lite"/>
    </source>
</evidence>
<dbReference type="GO" id="GO:0005524">
    <property type="term" value="F:ATP binding"/>
    <property type="evidence" value="ECO:0007669"/>
    <property type="project" value="UniProtKB-KW"/>
</dbReference>
<feature type="domain" description="Clp ATPase C-terminal" evidence="5">
    <location>
        <begin position="462"/>
        <end position="552"/>
    </location>
</feature>